<sequence>MARQQRGYVDRTRDFLKQEKVKYFIGGAIATVAIGKILETEIAHNAAVSATAGILNLKDSVEEKVENIKEDAEDIHAEAQEKQKIEIYGPEDEEEKDEEDEAE</sequence>
<reference evidence="2 3" key="1">
    <citation type="submission" date="2017-05" db="EMBL/GenBank/DDBJ databases">
        <title>Host range expansion of the Methanosphaera genus to humans and monogastric animals involves recent and extensive reduction in genome content.</title>
        <authorList>
            <person name="Hoedt E.C."/>
            <person name="Volmer J.G."/>
            <person name="Parks D.H."/>
            <person name="Rosewarne C.P."/>
            <person name="Denman S.E."/>
            <person name="Mcsweeney C.S."/>
            <person name="O Cuiv P."/>
            <person name="Hugenholtz P."/>
            <person name="Tyson G.W."/>
            <person name="Morrison M."/>
        </authorList>
    </citation>
    <scope>NUCLEOTIDE SEQUENCE [LARGE SCALE GENOMIC DNA]</scope>
    <source>
        <strain evidence="2 3">PA5</strain>
    </source>
</reference>
<dbReference type="AlphaFoldDB" id="A0A328Q468"/>
<dbReference type="EMBL" id="NGJK01000045">
    <property type="protein sequence ID" value="RAP03097.1"/>
    <property type="molecule type" value="Genomic_DNA"/>
</dbReference>
<dbReference type="InterPro" id="IPR046092">
    <property type="entry name" value="DUF6110"/>
</dbReference>
<accession>A0A328Q468</accession>
<dbReference type="GeneID" id="3855736"/>
<feature type="compositionally biased region" description="Acidic residues" evidence="1">
    <location>
        <begin position="89"/>
        <end position="103"/>
    </location>
</feature>
<comment type="caution">
    <text evidence="2">The sequence shown here is derived from an EMBL/GenBank/DDBJ whole genome shotgun (WGS) entry which is preliminary data.</text>
</comment>
<evidence type="ECO:0000256" key="1">
    <source>
        <dbReference type="SAM" id="MobiDB-lite"/>
    </source>
</evidence>
<feature type="compositionally biased region" description="Basic and acidic residues" evidence="1">
    <location>
        <begin position="74"/>
        <end position="85"/>
    </location>
</feature>
<dbReference type="Pfam" id="PF19605">
    <property type="entry name" value="DUF6110"/>
    <property type="match status" value="1"/>
</dbReference>
<gene>
    <name evidence="2" type="ORF">CA615_04070</name>
</gene>
<organism evidence="2 3">
    <name type="scientific">Methanosphaera stadtmanae</name>
    <dbReference type="NCBI Taxonomy" id="2317"/>
    <lineage>
        <taxon>Archaea</taxon>
        <taxon>Methanobacteriati</taxon>
        <taxon>Methanobacteriota</taxon>
        <taxon>Methanomada group</taxon>
        <taxon>Methanobacteria</taxon>
        <taxon>Methanobacteriales</taxon>
        <taxon>Methanobacteriaceae</taxon>
        <taxon>Methanosphaera</taxon>
    </lineage>
</organism>
<name>A0A328Q468_9EURY</name>
<evidence type="ECO:0000313" key="2">
    <source>
        <dbReference type="EMBL" id="RAP03097.1"/>
    </source>
</evidence>
<dbReference type="RefSeq" id="WP_011406413.1">
    <property type="nucleotide sequence ID" value="NZ_CATZXA010000108.1"/>
</dbReference>
<feature type="region of interest" description="Disordered" evidence="1">
    <location>
        <begin position="74"/>
        <end position="103"/>
    </location>
</feature>
<dbReference type="Proteomes" id="UP000248557">
    <property type="component" value="Unassembled WGS sequence"/>
</dbReference>
<protein>
    <submittedName>
        <fullName evidence="2">DUF1490 domain-containing protein</fullName>
    </submittedName>
</protein>
<proteinExistence type="predicted"/>
<evidence type="ECO:0000313" key="3">
    <source>
        <dbReference type="Proteomes" id="UP000248557"/>
    </source>
</evidence>